<keyword evidence="1" id="KW-0805">Transcription regulation</keyword>
<evidence type="ECO:0000256" key="3">
    <source>
        <dbReference type="ARBA" id="ARBA00023163"/>
    </source>
</evidence>
<keyword evidence="2" id="KW-0238">DNA-binding</keyword>
<dbReference type="SUPFAM" id="SSF51206">
    <property type="entry name" value="cAMP-binding domain-like"/>
    <property type="match status" value="1"/>
</dbReference>
<evidence type="ECO:0000313" key="7">
    <source>
        <dbReference type="Proteomes" id="UP000254925"/>
    </source>
</evidence>
<evidence type="ECO:0000259" key="4">
    <source>
        <dbReference type="PROSITE" id="PS50042"/>
    </source>
</evidence>
<dbReference type="AlphaFoldDB" id="A0A370HRG5"/>
<dbReference type="PROSITE" id="PS51063">
    <property type="entry name" value="HTH_CRP_2"/>
    <property type="match status" value="1"/>
</dbReference>
<dbReference type="InterPro" id="IPR036390">
    <property type="entry name" value="WH_DNA-bd_sf"/>
</dbReference>
<dbReference type="PANTHER" id="PTHR24567:SF75">
    <property type="entry name" value="FUMARATE AND NITRATE REDUCTION REGULATORY PROTEIN"/>
    <property type="match status" value="1"/>
</dbReference>
<keyword evidence="3" id="KW-0804">Transcription</keyword>
<dbReference type="CDD" id="cd00038">
    <property type="entry name" value="CAP_ED"/>
    <property type="match status" value="1"/>
</dbReference>
<organism evidence="6 7">
    <name type="scientific">Microvirga subterranea</name>
    <dbReference type="NCBI Taxonomy" id="186651"/>
    <lineage>
        <taxon>Bacteria</taxon>
        <taxon>Pseudomonadati</taxon>
        <taxon>Pseudomonadota</taxon>
        <taxon>Alphaproteobacteria</taxon>
        <taxon>Hyphomicrobiales</taxon>
        <taxon>Methylobacteriaceae</taxon>
        <taxon>Microvirga</taxon>
    </lineage>
</organism>
<comment type="caution">
    <text evidence="6">The sequence shown here is derived from an EMBL/GenBank/DDBJ whole genome shotgun (WGS) entry which is preliminary data.</text>
</comment>
<dbReference type="Gene3D" id="1.10.10.10">
    <property type="entry name" value="Winged helix-like DNA-binding domain superfamily/Winged helix DNA-binding domain"/>
    <property type="match status" value="1"/>
</dbReference>
<accession>A0A370HRG5</accession>
<dbReference type="CDD" id="cd00092">
    <property type="entry name" value="HTH_CRP"/>
    <property type="match status" value="1"/>
</dbReference>
<protein>
    <submittedName>
        <fullName evidence="6">CRP/FNR family nitrogen fixation transcriptional regulator</fullName>
    </submittedName>
</protein>
<dbReference type="GO" id="GO:0003677">
    <property type="term" value="F:DNA binding"/>
    <property type="evidence" value="ECO:0007669"/>
    <property type="project" value="UniProtKB-KW"/>
</dbReference>
<dbReference type="InterPro" id="IPR050397">
    <property type="entry name" value="Env_Response_Regulators"/>
</dbReference>
<reference evidence="6 7" key="1">
    <citation type="submission" date="2018-07" db="EMBL/GenBank/DDBJ databases">
        <title>Genomic Encyclopedia of Type Strains, Phase IV (KMG-IV): sequencing the most valuable type-strain genomes for metagenomic binning, comparative biology and taxonomic classification.</title>
        <authorList>
            <person name="Goeker M."/>
        </authorList>
    </citation>
    <scope>NUCLEOTIDE SEQUENCE [LARGE SCALE GENOMIC DNA]</scope>
    <source>
        <strain evidence="6 7">DSM 14364</strain>
    </source>
</reference>
<dbReference type="SUPFAM" id="SSF46785">
    <property type="entry name" value="Winged helix' DNA-binding domain"/>
    <property type="match status" value="1"/>
</dbReference>
<dbReference type="Proteomes" id="UP000254925">
    <property type="component" value="Unassembled WGS sequence"/>
</dbReference>
<dbReference type="SMART" id="SM00100">
    <property type="entry name" value="cNMP"/>
    <property type="match status" value="1"/>
</dbReference>
<evidence type="ECO:0000256" key="1">
    <source>
        <dbReference type="ARBA" id="ARBA00023015"/>
    </source>
</evidence>
<name>A0A370HRG5_9HYPH</name>
<dbReference type="PROSITE" id="PS50042">
    <property type="entry name" value="CNMP_BINDING_3"/>
    <property type="match status" value="1"/>
</dbReference>
<feature type="domain" description="HTH crp-type" evidence="5">
    <location>
        <begin position="153"/>
        <end position="223"/>
    </location>
</feature>
<evidence type="ECO:0000259" key="5">
    <source>
        <dbReference type="PROSITE" id="PS51063"/>
    </source>
</evidence>
<dbReference type="SMART" id="SM00419">
    <property type="entry name" value="HTH_CRP"/>
    <property type="match status" value="1"/>
</dbReference>
<dbReference type="GO" id="GO:0005829">
    <property type="term" value="C:cytosol"/>
    <property type="evidence" value="ECO:0007669"/>
    <property type="project" value="TreeGrafter"/>
</dbReference>
<dbReference type="Pfam" id="PF00027">
    <property type="entry name" value="cNMP_binding"/>
    <property type="match status" value="1"/>
</dbReference>
<dbReference type="GO" id="GO:0003700">
    <property type="term" value="F:DNA-binding transcription factor activity"/>
    <property type="evidence" value="ECO:0007669"/>
    <property type="project" value="TreeGrafter"/>
</dbReference>
<dbReference type="Pfam" id="PF13545">
    <property type="entry name" value="HTH_Crp_2"/>
    <property type="match status" value="1"/>
</dbReference>
<dbReference type="InterPro" id="IPR018490">
    <property type="entry name" value="cNMP-bd_dom_sf"/>
</dbReference>
<gene>
    <name evidence="6" type="ORF">DES45_102534</name>
</gene>
<dbReference type="EMBL" id="QQBB01000002">
    <property type="protein sequence ID" value="RDI61139.1"/>
    <property type="molecule type" value="Genomic_DNA"/>
</dbReference>
<dbReference type="RefSeq" id="WP_245571572.1">
    <property type="nucleotide sequence ID" value="NZ_QQBB01000002.1"/>
</dbReference>
<evidence type="ECO:0000313" key="6">
    <source>
        <dbReference type="EMBL" id="RDI61139.1"/>
    </source>
</evidence>
<dbReference type="InterPro" id="IPR012318">
    <property type="entry name" value="HTH_CRP"/>
</dbReference>
<dbReference type="InterPro" id="IPR036388">
    <property type="entry name" value="WH-like_DNA-bd_sf"/>
</dbReference>
<evidence type="ECO:0000256" key="2">
    <source>
        <dbReference type="ARBA" id="ARBA00023125"/>
    </source>
</evidence>
<feature type="domain" description="Cyclic nucleotide-binding" evidence="4">
    <location>
        <begin position="41"/>
        <end position="91"/>
    </location>
</feature>
<dbReference type="Gene3D" id="2.60.120.10">
    <property type="entry name" value="Jelly Rolls"/>
    <property type="match status" value="1"/>
</dbReference>
<dbReference type="PANTHER" id="PTHR24567">
    <property type="entry name" value="CRP FAMILY TRANSCRIPTIONAL REGULATORY PROTEIN"/>
    <property type="match status" value="1"/>
</dbReference>
<dbReference type="PRINTS" id="PR00034">
    <property type="entry name" value="HTHCRP"/>
</dbReference>
<dbReference type="InterPro" id="IPR000595">
    <property type="entry name" value="cNMP-bd_dom"/>
</dbReference>
<sequence length="231" mass="25025">MHTMATAHTATPAAAIIARGPQTARPVPAADIAAPTAGSVRSYTKDEEIFSEGDRAAYLYKVVSGVVRTSKLLSDGRRQIDAFHLAGDIFGIETGDEYRFSAEAVGDAVVIAYRRCSLETLAATDTQFAQQFVRGMMRSLERAQEHMLLLGRKTALEKIATFLIDLAERASGDDGAVDLPMSRADIADHLGLTIETVSRSLTQLERDAVIKLPSTRHIVLSDKAALRRLNA</sequence>
<dbReference type="InterPro" id="IPR014710">
    <property type="entry name" value="RmlC-like_jellyroll"/>
</dbReference>
<keyword evidence="7" id="KW-1185">Reference proteome</keyword>
<proteinExistence type="predicted"/>